<accession>A0A6J4NQ79</accession>
<gene>
    <name evidence="2" type="ORF">AVDCRST_MAG03-493</name>
</gene>
<evidence type="ECO:0000313" key="2">
    <source>
        <dbReference type="EMBL" id="CAA9389460.1"/>
    </source>
</evidence>
<feature type="compositionally biased region" description="Basic residues" evidence="1">
    <location>
        <begin position="213"/>
        <end position="223"/>
    </location>
</feature>
<sequence>GDPDRRARAEAHRGDRGRGQHLPRRGEQPAQDPSHGRGRPEQHLRDGRPAPGRNLRGGLRGRLPPARQPTRRGGDAGTRAHRSGPHGRGAAEGRPADPDRRRGRGKPRLRDRTPGSHADVLPRGRRLGRNARRPGAHRRGPGTLRPARSVARLGWAGWRPREPGEPLAYPQPAAHARRLAEARGRRPRRRGPRLCGGGGGGRRADGGGDGHQRPRLRARGPARGRPDRRAHGRQPPAELLRRRSGGAQERSL</sequence>
<feature type="non-terminal residue" evidence="2">
    <location>
        <position position="252"/>
    </location>
</feature>
<feature type="compositionally biased region" description="Basic and acidic residues" evidence="1">
    <location>
        <begin position="89"/>
        <end position="100"/>
    </location>
</feature>
<feature type="compositionally biased region" description="Basic and acidic residues" evidence="1">
    <location>
        <begin position="202"/>
        <end position="212"/>
    </location>
</feature>
<proteinExistence type="predicted"/>
<name>A0A6J4NQ79_9ACTN</name>
<feature type="compositionally biased region" description="Low complexity" evidence="1">
    <location>
        <begin position="49"/>
        <end position="65"/>
    </location>
</feature>
<evidence type="ECO:0000256" key="1">
    <source>
        <dbReference type="SAM" id="MobiDB-lite"/>
    </source>
</evidence>
<organism evidence="2">
    <name type="scientific">uncultured Rubrobacteraceae bacterium</name>
    <dbReference type="NCBI Taxonomy" id="349277"/>
    <lineage>
        <taxon>Bacteria</taxon>
        <taxon>Bacillati</taxon>
        <taxon>Actinomycetota</taxon>
        <taxon>Rubrobacteria</taxon>
        <taxon>Rubrobacterales</taxon>
        <taxon>Rubrobacteraceae</taxon>
        <taxon>environmental samples</taxon>
    </lineage>
</organism>
<feature type="compositionally biased region" description="Basic and acidic residues" evidence="1">
    <location>
        <begin position="1"/>
        <end position="18"/>
    </location>
</feature>
<feature type="compositionally biased region" description="Basic and acidic residues" evidence="1">
    <location>
        <begin position="34"/>
        <end position="48"/>
    </location>
</feature>
<protein>
    <submittedName>
        <fullName evidence="2">Uncharacterized protein</fullName>
    </submittedName>
</protein>
<feature type="region of interest" description="Disordered" evidence="1">
    <location>
        <begin position="1"/>
        <end position="252"/>
    </location>
</feature>
<reference evidence="2" key="1">
    <citation type="submission" date="2020-02" db="EMBL/GenBank/DDBJ databases">
        <authorList>
            <person name="Meier V. D."/>
        </authorList>
    </citation>
    <scope>NUCLEOTIDE SEQUENCE</scope>
    <source>
        <strain evidence="2">AVDCRST_MAG03</strain>
    </source>
</reference>
<feature type="non-terminal residue" evidence="2">
    <location>
        <position position="1"/>
    </location>
</feature>
<dbReference type="AlphaFoldDB" id="A0A6J4NQ79"/>
<dbReference type="EMBL" id="CADCUT010000029">
    <property type="protein sequence ID" value="CAA9389460.1"/>
    <property type="molecule type" value="Genomic_DNA"/>
</dbReference>
<feature type="compositionally biased region" description="Basic residues" evidence="1">
    <location>
        <begin position="123"/>
        <end position="140"/>
    </location>
</feature>